<feature type="transmembrane region" description="Helical" evidence="1">
    <location>
        <begin position="93"/>
        <end position="118"/>
    </location>
</feature>
<name>A0A9P6L126_9AGAM</name>
<feature type="domain" description="DUF6535" evidence="2">
    <location>
        <begin position="9"/>
        <end position="122"/>
    </location>
</feature>
<evidence type="ECO:0000259" key="2">
    <source>
        <dbReference type="Pfam" id="PF20153"/>
    </source>
</evidence>
<evidence type="ECO:0000313" key="4">
    <source>
        <dbReference type="Proteomes" id="UP000736335"/>
    </source>
</evidence>
<sequence>DPRSDFFAIYRKESEEFDRENTKKYDEDLNTSLIFAGLFSAASSAFIIDVQSKLEPDSNQLIAAYMQVLLHATNPNLYPDAELPSATWPGPSYVIVVVQCLLYASLAISLFTALVAMLGKQW</sequence>
<dbReference type="AlphaFoldDB" id="A0A9P6L126"/>
<organism evidence="3 4">
    <name type="scientific">Thelephora terrestris</name>
    <dbReference type="NCBI Taxonomy" id="56493"/>
    <lineage>
        <taxon>Eukaryota</taxon>
        <taxon>Fungi</taxon>
        <taxon>Dikarya</taxon>
        <taxon>Basidiomycota</taxon>
        <taxon>Agaricomycotina</taxon>
        <taxon>Agaricomycetes</taxon>
        <taxon>Thelephorales</taxon>
        <taxon>Thelephoraceae</taxon>
        <taxon>Thelephora</taxon>
    </lineage>
</organism>
<feature type="non-terminal residue" evidence="3">
    <location>
        <position position="1"/>
    </location>
</feature>
<feature type="transmembrane region" description="Helical" evidence="1">
    <location>
        <begin position="29"/>
        <end position="48"/>
    </location>
</feature>
<accession>A0A9P6L126</accession>
<evidence type="ECO:0000313" key="3">
    <source>
        <dbReference type="EMBL" id="KAF9778074.1"/>
    </source>
</evidence>
<protein>
    <recommendedName>
        <fullName evidence="2">DUF6535 domain-containing protein</fullName>
    </recommendedName>
</protein>
<dbReference type="EMBL" id="WIUZ02000025">
    <property type="protein sequence ID" value="KAF9778074.1"/>
    <property type="molecule type" value="Genomic_DNA"/>
</dbReference>
<dbReference type="InterPro" id="IPR045338">
    <property type="entry name" value="DUF6535"/>
</dbReference>
<keyword evidence="1" id="KW-1133">Transmembrane helix</keyword>
<feature type="non-terminal residue" evidence="3">
    <location>
        <position position="122"/>
    </location>
</feature>
<dbReference type="OrthoDB" id="3235960at2759"/>
<comment type="caution">
    <text evidence="3">The sequence shown here is derived from an EMBL/GenBank/DDBJ whole genome shotgun (WGS) entry which is preliminary data.</text>
</comment>
<dbReference type="Pfam" id="PF20153">
    <property type="entry name" value="DUF6535"/>
    <property type="match status" value="1"/>
</dbReference>
<keyword evidence="4" id="KW-1185">Reference proteome</keyword>
<proteinExistence type="predicted"/>
<reference evidence="3" key="2">
    <citation type="submission" date="2020-11" db="EMBL/GenBank/DDBJ databases">
        <authorList>
            <consortium name="DOE Joint Genome Institute"/>
            <person name="Kuo A."/>
            <person name="Miyauchi S."/>
            <person name="Kiss E."/>
            <person name="Drula E."/>
            <person name="Kohler A."/>
            <person name="Sanchez-Garcia M."/>
            <person name="Andreopoulos B."/>
            <person name="Barry K.W."/>
            <person name="Bonito G."/>
            <person name="Buee M."/>
            <person name="Carver A."/>
            <person name="Chen C."/>
            <person name="Cichocki N."/>
            <person name="Clum A."/>
            <person name="Culley D."/>
            <person name="Crous P.W."/>
            <person name="Fauchery L."/>
            <person name="Girlanda M."/>
            <person name="Hayes R."/>
            <person name="Keri Z."/>
            <person name="Labutti K."/>
            <person name="Lipzen A."/>
            <person name="Lombard V."/>
            <person name="Magnuson J."/>
            <person name="Maillard F."/>
            <person name="Morin E."/>
            <person name="Murat C."/>
            <person name="Nolan M."/>
            <person name="Ohm R."/>
            <person name="Pangilinan J."/>
            <person name="Pereira M."/>
            <person name="Perotto S."/>
            <person name="Peter M."/>
            <person name="Riley R."/>
            <person name="Sitrit Y."/>
            <person name="Stielow B."/>
            <person name="Szollosi G."/>
            <person name="Zifcakova L."/>
            <person name="Stursova M."/>
            <person name="Spatafora J.W."/>
            <person name="Tedersoo L."/>
            <person name="Vaario L.-M."/>
            <person name="Yamada A."/>
            <person name="Yan M."/>
            <person name="Wang P."/>
            <person name="Xu J."/>
            <person name="Bruns T."/>
            <person name="Baldrian P."/>
            <person name="Vilgalys R."/>
            <person name="Henrissat B."/>
            <person name="Grigoriev I.V."/>
            <person name="Hibbett D."/>
            <person name="Nagy L.G."/>
            <person name="Martin F.M."/>
        </authorList>
    </citation>
    <scope>NUCLEOTIDE SEQUENCE</scope>
    <source>
        <strain evidence="3">UH-Tt-Lm1</strain>
    </source>
</reference>
<evidence type="ECO:0000256" key="1">
    <source>
        <dbReference type="SAM" id="Phobius"/>
    </source>
</evidence>
<keyword evidence="1" id="KW-0472">Membrane</keyword>
<reference evidence="3" key="1">
    <citation type="journal article" date="2020" name="Nat. Commun.">
        <title>Large-scale genome sequencing of mycorrhizal fungi provides insights into the early evolution of symbiotic traits.</title>
        <authorList>
            <person name="Miyauchi S."/>
            <person name="Kiss E."/>
            <person name="Kuo A."/>
            <person name="Drula E."/>
            <person name="Kohler A."/>
            <person name="Sanchez-Garcia M."/>
            <person name="Morin E."/>
            <person name="Andreopoulos B."/>
            <person name="Barry K.W."/>
            <person name="Bonito G."/>
            <person name="Buee M."/>
            <person name="Carver A."/>
            <person name="Chen C."/>
            <person name="Cichocki N."/>
            <person name="Clum A."/>
            <person name="Culley D."/>
            <person name="Crous P.W."/>
            <person name="Fauchery L."/>
            <person name="Girlanda M."/>
            <person name="Hayes R.D."/>
            <person name="Keri Z."/>
            <person name="LaButti K."/>
            <person name="Lipzen A."/>
            <person name="Lombard V."/>
            <person name="Magnuson J."/>
            <person name="Maillard F."/>
            <person name="Murat C."/>
            <person name="Nolan M."/>
            <person name="Ohm R.A."/>
            <person name="Pangilinan J."/>
            <person name="Pereira M.F."/>
            <person name="Perotto S."/>
            <person name="Peter M."/>
            <person name="Pfister S."/>
            <person name="Riley R."/>
            <person name="Sitrit Y."/>
            <person name="Stielow J.B."/>
            <person name="Szollosi G."/>
            <person name="Zifcakova L."/>
            <person name="Stursova M."/>
            <person name="Spatafora J.W."/>
            <person name="Tedersoo L."/>
            <person name="Vaario L.M."/>
            <person name="Yamada A."/>
            <person name="Yan M."/>
            <person name="Wang P."/>
            <person name="Xu J."/>
            <person name="Bruns T."/>
            <person name="Baldrian P."/>
            <person name="Vilgalys R."/>
            <person name="Dunand C."/>
            <person name="Henrissat B."/>
            <person name="Grigoriev I.V."/>
            <person name="Hibbett D."/>
            <person name="Nagy L.G."/>
            <person name="Martin F.M."/>
        </authorList>
    </citation>
    <scope>NUCLEOTIDE SEQUENCE</scope>
    <source>
        <strain evidence="3">UH-Tt-Lm1</strain>
    </source>
</reference>
<gene>
    <name evidence="3" type="ORF">BJ322DRAFT_988349</name>
</gene>
<dbReference type="Proteomes" id="UP000736335">
    <property type="component" value="Unassembled WGS sequence"/>
</dbReference>
<keyword evidence="1" id="KW-0812">Transmembrane</keyword>